<evidence type="ECO:0008006" key="2">
    <source>
        <dbReference type="Google" id="ProtNLM"/>
    </source>
</evidence>
<protein>
    <recommendedName>
        <fullName evidence="2">Phage protein</fullName>
    </recommendedName>
</protein>
<sequence>MPKYEVRLKAEDFKVKKYPEIVAELYENDEFLSSIQLSLDTEPEDEIDFEGDLEMAKHILVDLAFSFRQKISEFSDQ</sequence>
<reference evidence="1" key="2">
    <citation type="submission" date="2024-07" db="EMBL/GenBank/DDBJ databases">
        <title>A complete genome sequence for Pseudomonas syringae CC1417.</title>
        <authorList>
            <person name="Baltrus D.A."/>
        </authorList>
    </citation>
    <scope>NUCLEOTIDE SEQUENCE</scope>
    <source>
        <strain evidence="1">CC1417</strain>
    </source>
</reference>
<dbReference type="EMBL" id="CP159362">
    <property type="protein sequence ID" value="XCN69656.1"/>
    <property type="molecule type" value="Genomic_DNA"/>
</dbReference>
<accession>A0AAU8LM64</accession>
<evidence type="ECO:0000313" key="1">
    <source>
        <dbReference type="EMBL" id="XCN69656.1"/>
    </source>
</evidence>
<name>A0AAU8LM64_PSESX</name>
<dbReference type="RefSeq" id="WP_024694238.1">
    <property type="nucleotide sequence ID" value="NZ_CP159362.1"/>
</dbReference>
<proteinExistence type="predicted"/>
<dbReference type="AlphaFoldDB" id="A0AAU8LM64"/>
<gene>
    <name evidence="1" type="ORF">N011_10365</name>
</gene>
<reference evidence="1" key="1">
    <citation type="journal article" date="2014" name="Genome Announc.">
        <title>Draft Genome Sequences of a Phylogenetically Diverse Suite of Pseudomonas syringae Strains from Multiple Source Populations.</title>
        <authorList>
            <person name="Baltrus D.A."/>
            <person name="Yourstone S."/>
            <person name="Lind A."/>
            <person name="Guilbaud C."/>
            <person name="Sands D.C."/>
            <person name="Jones C.D."/>
            <person name="Morris C.E."/>
            <person name="Dangl J.L."/>
        </authorList>
    </citation>
    <scope>NUCLEOTIDE SEQUENCE</scope>
    <source>
        <strain evidence="1">CC1417</strain>
    </source>
</reference>
<organism evidence="1">
    <name type="scientific">Pseudomonas syringae CC1417</name>
    <dbReference type="NCBI Taxonomy" id="1357272"/>
    <lineage>
        <taxon>Bacteria</taxon>
        <taxon>Pseudomonadati</taxon>
        <taxon>Pseudomonadota</taxon>
        <taxon>Gammaproteobacteria</taxon>
        <taxon>Pseudomonadales</taxon>
        <taxon>Pseudomonadaceae</taxon>
        <taxon>Pseudomonas</taxon>
        <taxon>Pseudomonas syringae</taxon>
    </lineage>
</organism>